<feature type="compositionally biased region" description="Basic residues" evidence="6">
    <location>
        <begin position="104"/>
        <end position="114"/>
    </location>
</feature>
<dbReference type="VEuPathDB" id="FungiDB:BD410DRAFT_789367"/>
<gene>
    <name evidence="8" type="ORF">BD410DRAFT_789367</name>
</gene>
<dbReference type="PANTHER" id="PTHR47338">
    <property type="entry name" value="ZN(II)2CYS6 TRANSCRIPTION FACTOR (EUROFUNG)-RELATED"/>
    <property type="match status" value="1"/>
</dbReference>
<evidence type="ECO:0000256" key="2">
    <source>
        <dbReference type="ARBA" id="ARBA00022723"/>
    </source>
</evidence>
<protein>
    <recommendedName>
        <fullName evidence="7">Zn(2)-C6 fungal-type domain-containing protein</fullName>
    </recommendedName>
</protein>
<reference evidence="8 9" key="1">
    <citation type="submission" date="2018-06" db="EMBL/GenBank/DDBJ databases">
        <title>A transcriptomic atlas of mushroom development highlights an independent origin of complex multicellularity.</title>
        <authorList>
            <consortium name="DOE Joint Genome Institute"/>
            <person name="Krizsan K."/>
            <person name="Almasi E."/>
            <person name="Merenyi Z."/>
            <person name="Sahu N."/>
            <person name="Viragh M."/>
            <person name="Koszo T."/>
            <person name="Mondo S."/>
            <person name="Kiss B."/>
            <person name="Balint B."/>
            <person name="Kues U."/>
            <person name="Barry K."/>
            <person name="Hegedus J.C."/>
            <person name="Henrissat B."/>
            <person name="Johnson J."/>
            <person name="Lipzen A."/>
            <person name="Ohm R."/>
            <person name="Nagy I."/>
            <person name="Pangilinan J."/>
            <person name="Yan J."/>
            <person name="Xiong Y."/>
            <person name="Grigoriev I.V."/>
            <person name="Hibbett D.S."/>
            <person name="Nagy L.G."/>
        </authorList>
    </citation>
    <scope>NUCLEOTIDE SEQUENCE [LARGE SCALE GENOMIC DNA]</scope>
    <source>
        <strain evidence="8 9">SZMC22713</strain>
    </source>
</reference>
<evidence type="ECO:0000256" key="5">
    <source>
        <dbReference type="ARBA" id="ARBA00023242"/>
    </source>
</evidence>
<name>A0A4Y7Q2G3_9AGAM</name>
<dbReference type="InterPro" id="IPR036864">
    <property type="entry name" value="Zn2-C6_fun-type_DNA-bd_sf"/>
</dbReference>
<dbReference type="SMART" id="SM00066">
    <property type="entry name" value="GAL4"/>
    <property type="match status" value="1"/>
</dbReference>
<dbReference type="PANTHER" id="PTHR47338:SF29">
    <property type="entry name" value="ZN(2)-C6 FUNGAL-TYPE DOMAIN-CONTAINING PROTEIN"/>
    <property type="match status" value="1"/>
</dbReference>
<dbReference type="CDD" id="cd12148">
    <property type="entry name" value="fungal_TF_MHR"/>
    <property type="match status" value="1"/>
</dbReference>
<proteinExistence type="predicted"/>
<evidence type="ECO:0000256" key="3">
    <source>
        <dbReference type="ARBA" id="ARBA00023015"/>
    </source>
</evidence>
<evidence type="ECO:0000313" key="9">
    <source>
        <dbReference type="Proteomes" id="UP000294933"/>
    </source>
</evidence>
<dbReference type="PROSITE" id="PS00463">
    <property type="entry name" value="ZN2_CY6_FUNGAL_1"/>
    <property type="match status" value="1"/>
</dbReference>
<keyword evidence="3" id="KW-0805">Transcription regulation</keyword>
<dbReference type="PROSITE" id="PS50048">
    <property type="entry name" value="ZN2_CY6_FUNGAL_2"/>
    <property type="match status" value="1"/>
</dbReference>
<dbReference type="Pfam" id="PF04082">
    <property type="entry name" value="Fungal_trans"/>
    <property type="match status" value="1"/>
</dbReference>
<dbReference type="GO" id="GO:0005634">
    <property type="term" value="C:nucleus"/>
    <property type="evidence" value="ECO:0007669"/>
    <property type="project" value="UniProtKB-SubCell"/>
</dbReference>
<dbReference type="OrthoDB" id="2309723at2759"/>
<keyword evidence="4" id="KW-0804">Transcription</keyword>
<dbReference type="GO" id="GO:0006351">
    <property type="term" value="P:DNA-templated transcription"/>
    <property type="evidence" value="ECO:0007669"/>
    <property type="project" value="InterPro"/>
</dbReference>
<dbReference type="InterPro" id="IPR050815">
    <property type="entry name" value="TF_fung"/>
</dbReference>
<dbReference type="InterPro" id="IPR007219">
    <property type="entry name" value="XnlR_reg_dom"/>
</dbReference>
<dbReference type="GO" id="GO:0003677">
    <property type="term" value="F:DNA binding"/>
    <property type="evidence" value="ECO:0007669"/>
    <property type="project" value="InterPro"/>
</dbReference>
<accession>A0A4Y7Q2G3</accession>
<evidence type="ECO:0000259" key="7">
    <source>
        <dbReference type="PROSITE" id="PS50048"/>
    </source>
</evidence>
<keyword evidence="9" id="KW-1185">Reference proteome</keyword>
<comment type="subcellular location">
    <subcellularLocation>
        <location evidence="1">Nucleus</location>
    </subcellularLocation>
</comment>
<dbReference type="EMBL" id="ML170179">
    <property type="protein sequence ID" value="TDL21615.1"/>
    <property type="molecule type" value="Genomic_DNA"/>
</dbReference>
<dbReference type="AlphaFoldDB" id="A0A4Y7Q2G3"/>
<dbReference type="InterPro" id="IPR001138">
    <property type="entry name" value="Zn2Cys6_DnaBD"/>
</dbReference>
<evidence type="ECO:0000256" key="6">
    <source>
        <dbReference type="SAM" id="MobiDB-lite"/>
    </source>
</evidence>
<keyword evidence="5" id="KW-0539">Nucleus</keyword>
<dbReference type="Gene3D" id="4.10.240.10">
    <property type="entry name" value="Zn(2)-C6 fungal-type DNA-binding domain"/>
    <property type="match status" value="1"/>
</dbReference>
<dbReference type="GO" id="GO:0000981">
    <property type="term" value="F:DNA-binding transcription factor activity, RNA polymerase II-specific"/>
    <property type="evidence" value="ECO:0007669"/>
    <property type="project" value="InterPro"/>
</dbReference>
<dbReference type="STRING" id="50990.A0A4Y7Q2G3"/>
<evidence type="ECO:0000256" key="4">
    <source>
        <dbReference type="ARBA" id="ARBA00023163"/>
    </source>
</evidence>
<keyword evidence="2" id="KW-0479">Metal-binding</keyword>
<dbReference type="SUPFAM" id="SSF57701">
    <property type="entry name" value="Zn2/Cys6 DNA-binding domain"/>
    <property type="match status" value="1"/>
</dbReference>
<dbReference type="CDD" id="cd00067">
    <property type="entry name" value="GAL4"/>
    <property type="match status" value="1"/>
</dbReference>
<feature type="region of interest" description="Disordered" evidence="6">
    <location>
        <begin position="79"/>
        <end position="121"/>
    </location>
</feature>
<evidence type="ECO:0000313" key="8">
    <source>
        <dbReference type="EMBL" id="TDL21615.1"/>
    </source>
</evidence>
<evidence type="ECO:0000256" key="1">
    <source>
        <dbReference type="ARBA" id="ARBA00004123"/>
    </source>
</evidence>
<dbReference type="GO" id="GO:0008270">
    <property type="term" value="F:zinc ion binding"/>
    <property type="evidence" value="ECO:0007669"/>
    <property type="project" value="InterPro"/>
</dbReference>
<organism evidence="8 9">
    <name type="scientific">Rickenella mellea</name>
    <dbReference type="NCBI Taxonomy" id="50990"/>
    <lineage>
        <taxon>Eukaryota</taxon>
        <taxon>Fungi</taxon>
        <taxon>Dikarya</taxon>
        <taxon>Basidiomycota</taxon>
        <taxon>Agaricomycotina</taxon>
        <taxon>Agaricomycetes</taxon>
        <taxon>Hymenochaetales</taxon>
        <taxon>Rickenellaceae</taxon>
        <taxon>Rickenella</taxon>
    </lineage>
</organism>
<feature type="domain" description="Zn(2)-C6 fungal-type" evidence="7">
    <location>
        <begin position="18"/>
        <end position="48"/>
    </location>
</feature>
<dbReference type="Proteomes" id="UP000294933">
    <property type="component" value="Unassembled WGS sequence"/>
</dbReference>
<dbReference type="Pfam" id="PF00172">
    <property type="entry name" value="Zn_clus"/>
    <property type="match status" value="1"/>
</dbReference>
<sequence>MSGNHPSSSRAVLPRGSACLNCRSKKIKCDGMRPRCGPCSISQSFCSYTTDVEGRTLIQALEDQVESLTTRVHELSPPVILHHPYERGGDPARMPSGSSSSSRHISRSSTHARRGSPTATNNETLVNTFMQHTEQLGFALNISRFLDSLNVSSLNHRSQPHPALLNSVYLWGSRLSFSNSASQDESQYLEASRLALVEALSHRNPRIRIETIQTEVLLAQYYFYCGRSLEGQYHANAAISLAYSSGLHHFRPPQPVLPRRSLTGPSDGFSLPQPTDAIEEGERINLFWAAYNINSGWSVAIGSEFLREGQLARKSVDIPWPFEGVLPEQGRSQSRHATHPPSVRNTIQNFLTERAVTVDESGGLHVISLHAKASVAFYYAALIAAGRSGADVPTFESLDSTIARLVASIPSMDHIKNWPSDKRSACIVTRNLALSSCIQLHRIRVEVNPQSYSLCLASSRAIVEIMECVVSARIRFMDPVICITWMVAVSFFSWDISRRGGVDIMRSRVEKLGGEGARIRAALSGVMKLYPIIDRGMDVIPNFNTQNSPWMLL</sequence>